<dbReference type="Proteomes" id="UP001497644">
    <property type="component" value="Chromosome 1"/>
</dbReference>
<keyword evidence="2" id="KW-1185">Reference proteome</keyword>
<protein>
    <submittedName>
        <fullName evidence="1">Uncharacterized protein</fullName>
    </submittedName>
</protein>
<sequence>MSFDISRNNPVRDVSSAYPSVTAGLPRALQPPPFDGGYPNPCSIVVGIRGIPISSRIKRAPLPLWGLTLPPQ</sequence>
<proteinExistence type="predicted"/>
<organism evidence="1 2">
    <name type="scientific">Lasius platythorax</name>
    <dbReference type="NCBI Taxonomy" id="488582"/>
    <lineage>
        <taxon>Eukaryota</taxon>
        <taxon>Metazoa</taxon>
        <taxon>Ecdysozoa</taxon>
        <taxon>Arthropoda</taxon>
        <taxon>Hexapoda</taxon>
        <taxon>Insecta</taxon>
        <taxon>Pterygota</taxon>
        <taxon>Neoptera</taxon>
        <taxon>Endopterygota</taxon>
        <taxon>Hymenoptera</taxon>
        <taxon>Apocrita</taxon>
        <taxon>Aculeata</taxon>
        <taxon>Formicoidea</taxon>
        <taxon>Formicidae</taxon>
        <taxon>Formicinae</taxon>
        <taxon>Lasius</taxon>
        <taxon>Lasius</taxon>
    </lineage>
</organism>
<dbReference type="AlphaFoldDB" id="A0AAV2N3C9"/>
<accession>A0AAV2N3C9</accession>
<reference evidence="1 2" key="1">
    <citation type="submission" date="2024-04" db="EMBL/GenBank/DDBJ databases">
        <authorList>
            <consortium name="Molecular Ecology Group"/>
        </authorList>
    </citation>
    <scope>NUCLEOTIDE SEQUENCE [LARGE SCALE GENOMIC DNA]</scope>
</reference>
<dbReference type="EMBL" id="OZ034824">
    <property type="protein sequence ID" value="CAL1673934.1"/>
    <property type="molecule type" value="Genomic_DNA"/>
</dbReference>
<name>A0AAV2N3C9_9HYME</name>
<gene>
    <name evidence="1" type="ORF">LPLAT_LOCUS714</name>
</gene>
<evidence type="ECO:0000313" key="1">
    <source>
        <dbReference type="EMBL" id="CAL1673934.1"/>
    </source>
</evidence>
<evidence type="ECO:0000313" key="2">
    <source>
        <dbReference type="Proteomes" id="UP001497644"/>
    </source>
</evidence>